<dbReference type="RefSeq" id="WP_167237475.1">
    <property type="nucleotide sequence ID" value="NZ_WHJF01000031.1"/>
</dbReference>
<sequence>MAITTYRQVHYTDVASSRVTAGDPHEIIQWAFVADTNAHLKRAKPKALDRTEKKELKHLPAIRCERALKSAQIWALHAVFVKFPAVPGTG</sequence>
<evidence type="ECO:0000313" key="1">
    <source>
        <dbReference type="EMBL" id="NHZ63363.1"/>
    </source>
</evidence>
<protein>
    <submittedName>
        <fullName evidence="1">Uncharacterized protein</fullName>
    </submittedName>
</protein>
<name>A0ABX0MTK7_9BURK</name>
<reference evidence="1 2" key="1">
    <citation type="submission" date="2019-10" db="EMBL/GenBank/DDBJ databases">
        <title>Taxonomy of Antarctic Massilia spp.: description of Massilia rubra sp. nov., Massilia aquatica sp. nov., Massilia mucilaginosa sp. nov., Massilia frigida sp. nov. isolated from streams, lakes and regoliths.</title>
        <authorList>
            <person name="Holochova P."/>
            <person name="Sedlacek I."/>
            <person name="Kralova S."/>
            <person name="Maslanova I."/>
            <person name="Busse H.-J."/>
            <person name="Stankova E."/>
            <person name="Vrbovska V."/>
            <person name="Kovarovic V."/>
            <person name="Bartak M."/>
            <person name="Svec P."/>
            <person name="Pantucek R."/>
        </authorList>
    </citation>
    <scope>NUCLEOTIDE SEQUENCE [LARGE SCALE GENOMIC DNA]</scope>
    <source>
        <strain evidence="1 2">CCM 8694</strain>
    </source>
</reference>
<evidence type="ECO:0000313" key="2">
    <source>
        <dbReference type="Proteomes" id="UP000610594"/>
    </source>
</evidence>
<organism evidence="1 2">
    <name type="scientific">Massilia genomosp. 1</name>
    <dbReference type="NCBI Taxonomy" id="2609280"/>
    <lineage>
        <taxon>Bacteria</taxon>
        <taxon>Pseudomonadati</taxon>
        <taxon>Pseudomonadota</taxon>
        <taxon>Betaproteobacteria</taxon>
        <taxon>Burkholderiales</taxon>
        <taxon>Oxalobacteraceae</taxon>
        <taxon>Telluria group</taxon>
        <taxon>Massilia</taxon>
    </lineage>
</organism>
<comment type="caution">
    <text evidence="1">The sequence shown here is derived from an EMBL/GenBank/DDBJ whole genome shotgun (WGS) entry which is preliminary data.</text>
</comment>
<dbReference type="EMBL" id="WHJF01000031">
    <property type="protein sequence ID" value="NHZ63363.1"/>
    <property type="molecule type" value="Genomic_DNA"/>
</dbReference>
<dbReference type="Proteomes" id="UP000610594">
    <property type="component" value="Unassembled WGS sequence"/>
</dbReference>
<gene>
    <name evidence="1" type="ORF">F1735_13775</name>
</gene>
<proteinExistence type="predicted"/>
<accession>A0ABX0MTK7</accession>
<keyword evidence="2" id="KW-1185">Reference proteome</keyword>